<dbReference type="RefSeq" id="XP_007916630.1">
    <property type="nucleotide sequence ID" value="XM_007918439.1"/>
</dbReference>
<gene>
    <name evidence="1" type="ORF">UCRPA7_5895</name>
</gene>
<accession>R8BGT5</accession>
<proteinExistence type="predicted"/>
<dbReference type="Proteomes" id="UP000014074">
    <property type="component" value="Unassembled WGS sequence"/>
</dbReference>
<reference evidence="2" key="1">
    <citation type="journal article" date="2013" name="Genome Announc.">
        <title>Draft genome sequence of the ascomycete Phaeoacremonium aleophilum strain UCR-PA7, a causal agent of the esca disease complex in grapevines.</title>
        <authorList>
            <person name="Blanco-Ulate B."/>
            <person name="Rolshausen P."/>
            <person name="Cantu D."/>
        </authorList>
    </citation>
    <scope>NUCLEOTIDE SEQUENCE [LARGE SCALE GENOMIC DNA]</scope>
    <source>
        <strain evidence="2">UCR-PA7</strain>
    </source>
</reference>
<evidence type="ECO:0000313" key="1">
    <source>
        <dbReference type="EMBL" id="EON98531.1"/>
    </source>
</evidence>
<name>R8BGT5_PHAM7</name>
<dbReference type="AlphaFoldDB" id="R8BGT5"/>
<dbReference type="GeneID" id="19326496"/>
<dbReference type="eggNOG" id="ENOG502TA8N">
    <property type="taxonomic scope" value="Eukaryota"/>
</dbReference>
<protein>
    <submittedName>
        <fullName evidence="1">Uncharacterized protein</fullName>
    </submittedName>
</protein>
<dbReference type="EMBL" id="KB933210">
    <property type="protein sequence ID" value="EON98531.1"/>
    <property type="molecule type" value="Genomic_DNA"/>
</dbReference>
<sequence length="132" mass="14551">MATVVPVTVNYEINQPSEGQYEVNQVAPEEPAQLNSGNRKEFSFDVKIFSCVGYYDPDTKTIGVYPKILGQQIGDGYAAGLDTGLQIQLALAVYNGSVRFNKVGNELKVYLHLKPLLPWGDSINYEGTVLHL</sequence>
<evidence type="ECO:0000313" key="2">
    <source>
        <dbReference type="Proteomes" id="UP000014074"/>
    </source>
</evidence>
<keyword evidence="2" id="KW-1185">Reference proteome</keyword>
<dbReference type="HOGENOM" id="CLU_1918531_0_0_1"/>
<organism evidence="1 2">
    <name type="scientific">Phaeoacremonium minimum (strain UCR-PA7)</name>
    <name type="common">Esca disease fungus</name>
    <name type="synonym">Togninia minima</name>
    <dbReference type="NCBI Taxonomy" id="1286976"/>
    <lineage>
        <taxon>Eukaryota</taxon>
        <taxon>Fungi</taxon>
        <taxon>Dikarya</taxon>
        <taxon>Ascomycota</taxon>
        <taxon>Pezizomycotina</taxon>
        <taxon>Sordariomycetes</taxon>
        <taxon>Sordariomycetidae</taxon>
        <taxon>Togniniales</taxon>
        <taxon>Togniniaceae</taxon>
        <taxon>Phaeoacremonium</taxon>
    </lineage>
</organism>
<dbReference type="KEGG" id="tmn:UCRPA7_5895"/>
<dbReference type="OrthoDB" id="3832365at2759"/>